<gene>
    <name evidence="1" type="ORF">R3I93_007676</name>
</gene>
<evidence type="ECO:0000313" key="1">
    <source>
        <dbReference type="EMBL" id="KAK7163693.1"/>
    </source>
</evidence>
<proteinExistence type="predicted"/>
<keyword evidence="2" id="KW-1185">Reference proteome</keyword>
<dbReference type="EMBL" id="JAYKXH010000007">
    <property type="protein sequence ID" value="KAK7163693.1"/>
    <property type="molecule type" value="Genomic_DNA"/>
</dbReference>
<protein>
    <submittedName>
        <fullName evidence="1">Uncharacterized protein</fullName>
    </submittedName>
</protein>
<comment type="caution">
    <text evidence="1">The sequence shown here is derived from an EMBL/GenBank/DDBJ whole genome shotgun (WGS) entry which is preliminary data.</text>
</comment>
<accession>A0AAN9HB25</accession>
<sequence length="130" mass="14576">MKETGISNNLQKLAVNVESCLFIHSVIPAEVKSMRANEPQTEDRCDYFICIPPVVNMSPPAFDSCLKQVSFSSAACRSQINTHRNACEKKEYLKYVDSICKKKDIKLFTHCLAQGRHGTDVLTVPVQDLV</sequence>
<dbReference type="Proteomes" id="UP001364617">
    <property type="component" value="Unassembled WGS sequence"/>
</dbReference>
<evidence type="ECO:0000313" key="2">
    <source>
        <dbReference type="Proteomes" id="UP001364617"/>
    </source>
</evidence>
<organism evidence="1 2">
    <name type="scientific">Phoxinus phoxinus</name>
    <name type="common">Eurasian minnow</name>
    <dbReference type="NCBI Taxonomy" id="58324"/>
    <lineage>
        <taxon>Eukaryota</taxon>
        <taxon>Metazoa</taxon>
        <taxon>Chordata</taxon>
        <taxon>Craniata</taxon>
        <taxon>Vertebrata</taxon>
        <taxon>Euteleostomi</taxon>
        <taxon>Actinopterygii</taxon>
        <taxon>Neopterygii</taxon>
        <taxon>Teleostei</taxon>
        <taxon>Ostariophysi</taxon>
        <taxon>Cypriniformes</taxon>
        <taxon>Leuciscidae</taxon>
        <taxon>Phoxininae</taxon>
        <taxon>Phoxinus</taxon>
    </lineage>
</organism>
<reference evidence="1 2" key="1">
    <citation type="submission" date="2024-02" db="EMBL/GenBank/DDBJ databases">
        <title>Chromosome-level genome assembly of the Eurasian Minnow (Phoxinus phoxinus).</title>
        <authorList>
            <person name="Oriowo T.O."/>
            <person name="Martin S."/>
            <person name="Stange M."/>
            <person name="Chrysostomakis Y."/>
            <person name="Brown T."/>
            <person name="Winkler S."/>
            <person name="Kukowka S."/>
            <person name="Myers E.W."/>
            <person name="Bohne A."/>
        </authorList>
    </citation>
    <scope>NUCLEOTIDE SEQUENCE [LARGE SCALE GENOMIC DNA]</scope>
    <source>
        <strain evidence="1">ZFMK-TIS-60720</strain>
        <tissue evidence="1">Whole Organism</tissue>
    </source>
</reference>
<name>A0AAN9HB25_9TELE</name>
<dbReference type="AlphaFoldDB" id="A0AAN9HB25"/>